<evidence type="ECO:0000256" key="8">
    <source>
        <dbReference type="SAM" id="Coils"/>
    </source>
</evidence>
<reference evidence="11 12" key="1">
    <citation type="submission" date="2018-10" db="EMBL/GenBank/DDBJ databases">
        <title>Draft genome of Fastidiocella sp. strain 375T, a bacterium isolated from a karstic cave dripping water.</title>
        <authorList>
            <person name="Coelho C."/>
            <person name="Verissimo A."/>
            <person name="Tiago I."/>
        </authorList>
    </citation>
    <scope>NUCLEOTIDE SEQUENCE [LARGE SCALE GENOMIC DNA]</scope>
    <source>
        <strain evidence="11 12">CAVE-375</strain>
    </source>
</reference>
<feature type="signal peptide" evidence="10">
    <location>
        <begin position="1"/>
        <end position="27"/>
    </location>
</feature>
<name>A0ABY0FIE1_9NEIS</name>
<protein>
    <submittedName>
        <fullName evidence="11">TolC family protein</fullName>
    </submittedName>
</protein>
<feature type="chain" id="PRO_5047467912" evidence="10">
    <location>
        <begin position="28"/>
        <end position="401"/>
    </location>
</feature>
<feature type="compositionally biased region" description="Low complexity" evidence="9">
    <location>
        <begin position="230"/>
        <end position="249"/>
    </location>
</feature>
<evidence type="ECO:0000256" key="4">
    <source>
        <dbReference type="ARBA" id="ARBA00022452"/>
    </source>
</evidence>
<evidence type="ECO:0000256" key="7">
    <source>
        <dbReference type="ARBA" id="ARBA00023237"/>
    </source>
</evidence>
<keyword evidence="12" id="KW-1185">Reference proteome</keyword>
<comment type="similarity">
    <text evidence="2">Belongs to the outer membrane factor (OMF) (TC 1.B.17) family.</text>
</comment>
<proteinExistence type="inferred from homology"/>
<evidence type="ECO:0000256" key="3">
    <source>
        <dbReference type="ARBA" id="ARBA00022448"/>
    </source>
</evidence>
<dbReference type="InterPro" id="IPR051906">
    <property type="entry name" value="TolC-like"/>
</dbReference>
<dbReference type="Gene3D" id="1.20.1600.10">
    <property type="entry name" value="Outer membrane efflux proteins (OEP)"/>
    <property type="match status" value="1"/>
</dbReference>
<keyword evidence="10" id="KW-0732">Signal</keyword>
<dbReference type="PANTHER" id="PTHR30026">
    <property type="entry name" value="OUTER MEMBRANE PROTEIN TOLC"/>
    <property type="match status" value="1"/>
</dbReference>
<feature type="region of interest" description="Disordered" evidence="9">
    <location>
        <begin position="202"/>
        <end position="254"/>
    </location>
</feature>
<evidence type="ECO:0000256" key="9">
    <source>
        <dbReference type="SAM" id="MobiDB-lite"/>
    </source>
</evidence>
<evidence type="ECO:0000256" key="10">
    <source>
        <dbReference type="SAM" id="SignalP"/>
    </source>
</evidence>
<organism evidence="11 12">
    <name type="scientific">Crenobacter cavernae</name>
    <dbReference type="NCBI Taxonomy" id="2290923"/>
    <lineage>
        <taxon>Bacteria</taxon>
        <taxon>Pseudomonadati</taxon>
        <taxon>Pseudomonadota</taxon>
        <taxon>Betaproteobacteria</taxon>
        <taxon>Neisseriales</taxon>
        <taxon>Neisseriaceae</taxon>
        <taxon>Crenobacter</taxon>
    </lineage>
</organism>
<gene>
    <name evidence="11" type="ORF">EBB06_01335</name>
</gene>
<evidence type="ECO:0000256" key="5">
    <source>
        <dbReference type="ARBA" id="ARBA00022692"/>
    </source>
</evidence>
<keyword evidence="8" id="KW-0175">Coiled coil</keyword>
<accession>A0ABY0FIE1</accession>
<sequence>MPNIPPFYRQALGMAAFWLGVSAPLSAATLKDALDHAWAANAPAQSARTAQFDAQEAAARALLPEPPTLTLSGRSDQIDRNHGLREWEAEVGVPLWLWGQRDRAQRVAQSEREASSQGFIQERWQLAGELREAWWDVRLAQTELISAELKLGEATRLEADVARRVKAGDLAPLDLNLARSTLGQAKSERLRSKAALSRAQEQFRALSRGAPLPDRDEPLAPAVEPDSHPQLASLAAKASSAQARLSQASGDTRNNPELALTLTRERGSFADPYQNLAKVSIKIPFGSSSRNQPRITAANAELTEAQLSLDTAQRKLAANVSASRAELDQAREASTLQQERLQLAEQSFGWVEKAFKAGQLDLPALIRAETELADARLQAARARTEAARAVSRYNQAVGVLP</sequence>
<evidence type="ECO:0000256" key="1">
    <source>
        <dbReference type="ARBA" id="ARBA00004442"/>
    </source>
</evidence>
<feature type="coiled-coil region" evidence="8">
    <location>
        <begin position="295"/>
        <end position="385"/>
    </location>
</feature>
<comment type="caution">
    <text evidence="11">The sequence shown here is derived from an EMBL/GenBank/DDBJ whole genome shotgun (WGS) entry which is preliminary data.</text>
</comment>
<dbReference type="Proteomes" id="UP000290682">
    <property type="component" value="Unassembled WGS sequence"/>
</dbReference>
<dbReference type="EMBL" id="REGR01000001">
    <property type="protein sequence ID" value="RXZ45483.1"/>
    <property type="molecule type" value="Genomic_DNA"/>
</dbReference>
<evidence type="ECO:0000313" key="12">
    <source>
        <dbReference type="Proteomes" id="UP000290682"/>
    </source>
</evidence>
<dbReference type="InterPro" id="IPR003423">
    <property type="entry name" value="OMP_efflux"/>
</dbReference>
<evidence type="ECO:0000313" key="11">
    <source>
        <dbReference type="EMBL" id="RXZ45483.1"/>
    </source>
</evidence>
<comment type="subcellular location">
    <subcellularLocation>
        <location evidence="1">Cell outer membrane</location>
    </subcellularLocation>
</comment>
<evidence type="ECO:0000256" key="2">
    <source>
        <dbReference type="ARBA" id="ARBA00007613"/>
    </source>
</evidence>
<evidence type="ECO:0000256" key="6">
    <source>
        <dbReference type="ARBA" id="ARBA00023136"/>
    </source>
</evidence>
<dbReference type="PANTHER" id="PTHR30026:SF20">
    <property type="entry name" value="OUTER MEMBRANE PROTEIN TOLC"/>
    <property type="match status" value="1"/>
</dbReference>
<keyword evidence="4" id="KW-1134">Transmembrane beta strand</keyword>
<keyword evidence="6" id="KW-0472">Membrane</keyword>
<keyword evidence="3" id="KW-0813">Transport</keyword>
<keyword evidence="7" id="KW-0998">Cell outer membrane</keyword>
<keyword evidence="5" id="KW-0812">Transmembrane</keyword>
<dbReference type="SUPFAM" id="SSF56954">
    <property type="entry name" value="Outer membrane efflux proteins (OEP)"/>
    <property type="match status" value="1"/>
</dbReference>
<dbReference type="Pfam" id="PF02321">
    <property type="entry name" value="OEP"/>
    <property type="match status" value="1"/>
</dbReference>